<keyword evidence="2" id="KW-1133">Transmembrane helix</keyword>
<comment type="caution">
    <text evidence="3">The sequence shown here is derived from an EMBL/GenBank/DDBJ whole genome shotgun (WGS) entry which is preliminary data.</text>
</comment>
<dbReference type="RefSeq" id="WP_058531983.1">
    <property type="nucleotide sequence ID" value="NZ_CAAAIN010000002.1"/>
</dbReference>
<feature type="transmembrane region" description="Helical" evidence="2">
    <location>
        <begin position="71"/>
        <end position="88"/>
    </location>
</feature>
<evidence type="ECO:0000256" key="2">
    <source>
        <dbReference type="SAM" id="Phobius"/>
    </source>
</evidence>
<dbReference type="AlphaFoldDB" id="A0A0W0XQU3"/>
<accession>A0A0W0XQU3</accession>
<keyword evidence="2" id="KW-0812">Transmembrane</keyword>
<name>A0A0W0XQU3_9GAMM</name>
<evidence type="ECO:0008006" key="5">
    <source>
        <dbReference type="Google" id="ProtNLM"/>
    </source>
</evidence>
<feature type="compositionally biased region" description="Polar residues" evidence="1">
    <location>
        <begin position="1"/>
        <end position="13"/>
    </location>
</feature>
<protein>
    <recommendedName>
        <fullName evidence="5">DUF883 domain-containing protein</fullName>
    </recommendedName>
</protein>
<feature type="region of interest" description="Disordered" evidence="1">
    <location>
        <begin position="1"/>
        <end position="22"/>
    </location>
</feature>
<dbReference type="Proteomes" id="UP000054608">
    <property type="component" value="Unassembled WGS sequence"/>
</dbReference>
<dbReference type="OrthoDB" id="5640839at2"/>
<gene>
    <name evidence="3" type="ORF">Lrub_1991</name>
</gene>
<proteinExistence type="predicted"/>
<evidence type="ECO:0000313" key="4">
    <source>
        <dbReference type="Proteomes" id="UP000054608"/>
    </source>
</evidence>
<dbReference type="EMBL" id="LNYT01000020">
    <property type="protein sequence ID" value="KTD47069.1"/>
    <property type="molecule type" value="Genomic_DNA"/>
</dbReference>
<dbReference type="STRING" id="458.Lrub_1991"/>
<sequence>MNGNNQDFSQKNNSRSHEETPIQRAAKDLLDDGKKLANEVYEQGMNKVNEAGTNVKQYTDDLLVRVKENPLTSILIAGGIGFLLSSFLKNK</sequence>
<keyword evidence="2" id="KW-0472">Membrane</keyword>
<organism evidence="3 4">
    <name type="scientific">Legionella rubrilucens</name>
    <dbReference type="NCBI Taxonomy" id="458"/>
    <lineage>
        <taxon>Bacteria</taxon>
        <taxon>Pseudomonadati</taxon>
        <taxon>Pseudomonadota</taxon>
        <taxon>Gammaproteobacteria</taxon>
        <taxon>Legionellales</taxon>
        <taxon>Legionellaceae</taxon>
        <taxon>Legionella</taxon>
    </lineage>
</organism>
<evidence type="ECO:0000313" key="3">
    <source>
        <dbReference type="EMBL" id="KTD47069.1"/>
    </source>
</evidence>
<evidence type="ECO:0000256" key="1">
    <source>
        <dbReference type="SAM" id="MobiDB-lite"/>
    </source>
</evidence>
<reference evidence="3 4" key="1">
    <citation type="submission" date="2015-11" db="EMBL/GenBank/DDBJ databases">
        <title>Genomic analysis of 38 Legionella species identifies large and diverse effector repertoires.</title>
        <authorList>
            <person name="Burstein D."/>
            <person name="Amaro F."/>
            <person name="Zusman T."/>
            <person name="Lifshitz Z."/>
            <person name="Cohen O."/>
            <person name="Gilbert J.A."/>
            <person name="Pupko T."/>
            <person name="Shuman H.A."/>
            <person name="Segal G."/>
        </authorList>
    </citation>
    <scope>NUCLEOTIDE SEQUENCE [LARGE SCALE GENOMIC DNA]</scope>
    <source>
        <strain evidence="3 4">WA-270A-C2</strain>
    </source>
</reference>
<dbReference type="PATRIC" id="fig|458.5.peg.2079"/>
<keyword evidence="4" id="KW-1185">Reference proteome</keyword>